<feature type="repeat" description="ANK" evidence="3">
    <location>
        <begin position="700"/>
        <end position="732"/>
    </location>
</feature>
<dbReference type="Pfam" id="PF17111">
    <property type="entry name" value="PigL_N"/>
    <property type="match status" value="1"/>
</dbReference>
<protein>
    <recommendedName>
        <fullName evidence="10">Ankyrin repeat protein</fullName>
    </recommendedName>
</protein>
<evidence type="ECO:0000313" key="8">
    <source>
        <dbReference type="EMBL" id="KAL0634696.1"/>
    </source>
</evidence>
<evidence type="ECO:0000259" key="5">
    <source>
        <dbReference type="Pfam" id="PF17111"/>
    </source>
</evidence>
<dbReference type="InterPro" id="IPR056884">
    <property type="entry name" value="NPHP3-like_N"/>
</dbReference>
<evidence type="ECO:0000256" key="3">
    <source>
        <dbReference type="PROSITE-ProRule" id="PRU00023"/>
    </source>
</evidence>
<dbReference type="InterPro" id="IPR036770">
    <property type="entry name" value="Ankyrin_rpt-contain_sf"/>
</dbReference>
<feature type="repeat" description="ANK" evidence="3">
    <location>
        <begin position="1343"/>
        <end position="1376"/>
    </location>
</feature>
<feature type="repeat" description="ANK" evidence="3">
    <location>
        <begin position="1003"/>
        <end position="1036"/>
    </location>
</feature>
<dbReference type="Pfam" id="PF00023">
    <property type="entry name" value="Ank"/>
    <property type="match status" value="3"/>
</dbReference>
<keyword evidence="1" id="KW-0677">Repeat</keyword>
<feature type="repeat" description="ANK" evidence="3">
    <location>
        <begin position="1207"/>
        <end position="1240"/>
    </location>
</feature>
<feature type="repeat" description="ANK" evidence="3">
    <location>
        <begin position="871"/>
        <end position="903"/>
    </location>
</feature>
<dbReference type="InterPro" id="IPR031348">
    <property type="entry name" value="PigL_N"/>
</dbReference>
<evidence type="ECO:0000256" key="2">
    <source>
        <dbReference type="ARBA" id="ARBA00023043"/>
    </source>
</evidence>
<evidence type="ECO:0000256" key="1">
    <source>
        <dbReference type="ARBA" id="ARBA00022737"/>
    </source>
</evidence>
<name>A0ABR3GFS7_9PEZI</name>
<feature type="repeat" description="ANK" evidence="3">
    <location>
        <begin position="1139"/>
        <end position="1172"/>
    </location>
</feature>
<keyword evidence="4" id="KW-1133">Transmembrane helix</keyword>
<feature type="repeat" description="ANK" evidence="3">
    <location>
        <begin position="1377"/>
        <end position="1410"/>
    </location>
</feature>
<feature type="repeat" description="ANK" evidence="3">
    <location>
        <begin position="733"/>
        <end position="765"/>
    </location>
</feature>
<dbReference type="Gene3D" id="3.40.50.300">
    <property type="entry name" value="P-loop containing nucleotide triphosphate hydrolases"/>
    <property type="match status" value="1"/>
</dbReference>
<evidence type="ECO:0000256" key="4">
    <source>
        <dbReference type="SAM" id="Phobius"/>
    </source>
</evidence>
<feature type="repeat" description="ANK" evidence="3">
    <location>
        <begin position="1105"/>
        <end position="1138"/>
    </location>
</feature>
<dbReference type="SUPFAM" id="SSF52540">
    <property type="entry name" value="P-loop containing nucleoside triphosphate hydrolases"/>
    <property type="match status" value="1"/>
</dbReference>
<dbReference type="SMART" id="SM00248">
    <property type="entry name" value="ANK"/>
    <property type="match status" value="19"/>
</dbReference>
<evidence type="ECO:0008006" key="10">
    <source>
        <dbReference type="Google" id="ProtNLM"/>
    </source>
</evidence>
<dbReference type="Proteomes" id="UP001447188">
    <property type="component" value="Unassembled WGS sequence"/>
</dbReference>
<organism evidence="8 9">
    <name type="scientific">Discina gigas</name>
    <dbReference type="NCBI Taxonomy" id="1032678"/>
    <lineage>
        <taxon>Eukaryota</taxon>
        <taxon>Fungi</taxon>
        <taxon>Dikarya</taxon>
        <taxon>Ascomycota</taxon>
        <taxon>Pezizomycotina</taxon>
        <taxon>Pezizomycetes</taxon>
        <taxon>Pezizales</taxon>
        <taxon>Discinaceae</taxon>
        <taxon>Discina</taxon>
    </lineage>
</organism>
<evidence type="ECO:0000313" key="9">
    <source>
        <dbReference type="Proteomes" id="UP001447188"/>
    </source>
</evidence>
<dbReference type="SUPFAM" id="SSF48403">
    <property type="entry name" value="Ankyrin repeat"/>
    <property type="match status" value="3"/>
</dbReference>
<feature type="repeat" description="ANK" evidence="3">
    <location>
        <begin position="1411"/>
        <end position="1444"/>
    </location>
</feature>
<dbReference type="InterPro" id="IPR054471">
    <property type="entry name" value="GPIID_WHD"/>
</dbReference>
<feature type="domain" description="GPI inositol-deacylase winged helix" evidence="6">
    <location>
        <begin position="518"/>
        <end position="599"/>
    </location>
</feature>
<feature type="repeat" description="ANK" evidence="3">
    <location>
        <begin position="1037"/>
        <end position="1070"/>
    </location>
</feature>
<dbReference type="InterPro" id="IPR027417">
    <property type="entry name" value="P-loop_NTPase"/>
</dbReference>
<dbReference type="EMBL" id="JBBBZM010000087">
    <property type="protein sequence ID" value="KAL0634696.1"/>
    <property type="molecule type" value="Genomic_DNA"/>
</dbReference>
<feature type="transmembrane region" description="Helical" evidence="4">
    <location>
        <begin position="6"/>
        <end position="26"/>
    </location>
</feature>
<sequence length="1469" mass="159572">MDPITGVGLAASILGIIQFTGAVLTVTHGYIGGVRSASGEIEELKKGLENFSQVLIDLEDHVKKNPQLKSLTKLNCQGGPLEQCGKELKTLHSKLARPEKNKMAELMHLKNLAWPLKKGEVSEFLLRLERYKSLFILALGFDQTLLLRALEGYLQSTDAAVLGISKNIGEAAKDAKLAIQSLDSKVDIESVAQDQWRKKDAARKQKEDDLRHAGERRKALKWLYPAAYDTKHLETINRRQEGTGGWFLDSLEFQEFITPHKQSPSQLWAHGSAGVGKTFISSHVIDYLKGLGQCGVAYMYLDDQQNAISVVESLVVQLCYQLPRLPKEVEGFYDRGERPTLGKLYEVLLTTLPSFPRAFLVFDALDEFRHEERKKLLPLLAKMNKAGFSVFLTSRPHSGDIIRSFSKVAQIAISANDEDISSFVEGKFHADLDAKDLVERAGYSIKKIVLELTDYAKGMFLLVRLCVDHLCEQTTPNEILTALREFNNYSNSKHGGLELLSKLYGKAMTRIHEEGESRRSLALRVLSWVLKSKETLSIDDLQVAVSVQNERYELDEHGRDLPNREMLLDVCSSLVMIDQNSKIVRFSHYTVQEFLGEDTILLGIADLNIVMACTTYLSFDIFAQGACATQAEYESRMKRHPFQKYAARHLLSHLRDCDEAKSAELLLKFVAREGTIDSFLQARPTPVGLSAGRHFTDYAGGRSPLHTTSSLGHCIATRILLENGADIMAMDRIGRTSLHLAAEEGHDKVVRLLIEAGANAPSLHYWRPKLDKTLICIVLFVGFSVVLFGVSSVVGSSVVVAVISTLGVSTGFGPKATKQGRRFAVRMLVKRATGIPATSKNLLYRTARRGLQNAAGLLVGKEAYVDHVGSGEMTALYIAAKNGHNTVVSMLIDEGANLKNTNSSTAALYQAALAGHEEVVQLLIETGTHELIQFLESGMLLRAVVEGGHVEMARLLIEKGASASNTLDLGMTALIHAARGRRGHQMIEMLIENGAIISQADNTGRTALHYAAALYDGYTGVRLLLENGADVSALDRAGKTALHDAARVRDGHGAVQLLLEKGADIIPIQDIDGKTALHHAAVAYGCGSVRLLLERGADVSTVDNMGDTALHYAAKTVEGYQAVQLLIENGANVLAVNGNKRTALHMAASTYQRSEEVRILVEKGADIFALDKDGKTALHYAAGGPEGYPAVQTLVEWGADVSVLDIYGRTALHYAARLRGGEEAVRLLVEGGTDISVIDSDGKTALHHAAGVSEANETVRLLLGKGADIAVLCHGGKTALHYATEAYRGYEAARMLVEKGADVSVVDRDGKTVLHYAAGAREGLEVVKLLVERGADISALGSDGKTVLHYAAEVHGGYEVVRLLIGAGADISALDSDGKTALHYAVATYEGCESARLLIEGGVNIAVLDINRKTALHYAAGAYEGDEAVRLLLDKGADILARDINGRTAMDEAVASERGGTIKVLKAGL</sequence>
<keyword evidence="2 3" id="KW-0040">ANK repeat</keyword>
<feature type="repeat" description="ANK" evidence="3">
    <location>
        <begin position="969"/>
        <end position="1002"/>
    </location>
</feature>
<gene>
    <name evidence="8" type="ORF">Q9L58_006361</name>
</gene>
<dbReference type="Pfam" id="PF12796">
    <property type="entry name" value="Ank_2"/>
    <property type="match status" value="6"/>
</dbReference>
<dbReference type="Gene3D" id="1.25.40.20">
    <property type="entry name" value="Ankyrin repeat-containing domain"/>
    <property type="match status" value="9"/>
</dbReference>
<keyword evidence="4" id="KW-0472">Membrane</keyword>
<dbReference type="PANTHER" id="PTHR24198:SF165">
    <property type="entry name" value="ANKYRIN REPEAT-CONTAINING PROTEIN-RELATED"/>
    <property type="match status" value="1"/>
</dbReference>
<dbReference type="Pfam" id="PF22939">
    <property type="entry name" value="WHD_GPIID"/>
    <property type="match status" value="1"/>
</dbReference>
<dbReference type="PROSITE" id="PS50088">
    <property type="entry name" value="ANK_REPEAT"/>
    <property type="match status" value="17"/>
</dbReference>
<comment type="caution">
    <text evidence="8">The sequence shown here is derived from an EMBL/GenBank/DDBJ whole genome shotgun (WGS) entry which is preliminary data.</text>
</comment>
<feature type="repeat" description="ANK" evidence="3">
    <location>
        <begin position="1275"/>
        <end position="1308"/>
    </location>
</feature>
<dbReference type="Pfam" id="PF24883">
    <property type="entry name" value="NPHP3_N"/>
    <property type="match status" value="1"/>
</dbReference>
<keyword evidence="9" id="KW-1185">Reference proteome</keyword>
<feature type="domain" description="Azaphilone pigments biosynthesis cluster protein L N-terminal" evidence="5">
    <location>
        <begin position="7"/>
        <end position="205"/>
    </location>
</feature>
<feature type="domain" description="Nephrocystin 3-like N-terminal" evidence="7">
    <location>
        <begin position="242"/>
        <end position="395"/>
    </location>
</feature>
<proteinExistence type="predicted"/>
<feature type="repeat" description="ANK" evidence="3">
    <location>
        <begin position="1241"/>
        <end position="1274"/>
    </location>
</feature>
<evidence type="ECO:0000259" key="6">
    <source>
        <dbReference type="Pfam" id="PF22939"/>
    </source>
</evidence>
<keyword evidence="4" id="KW-0812">Transmembrane</keyword>
<evidence type="ECO:0000259" key="7">
    <source>
        <dbReference type="Pfam" id="PF24883"/>
    </source>
</evidence>
<dbReference type="PRINTS" id="PR01415">
    <property type="entry name" value="ANKYRIN"/>
</dbReference>
<dbReference type="InterPro" id="IPR002110">
    <property type="entry name" value="Ankyrin_rpt"/>
</dbReference>
<feature type="repeat" description="ANK" evidence="3">
    <location>
        <begin position="1309"/>
        <end position="1342"/>
    </location>
</feature>
<dbReference type="PANTHER" id="PTHR24198">
    <property type="entry name" value="ANKYRIN REPEAT AND PROTEIN KINASE DOMAIN-CONTAINING PROTEIN"/>
    <property type="match status" value="1"/>
</dbReference>
<dbReference type="PROSITE" id="PS50297">
    <property type="entry name" value="ANK_REP_REGION"/>
    <property type="match status" value="16"/>
</dbReference>
<accession>A0ABR3GFS7</accession>
<feature type="repeat" description="ANK" evidence="3">
    <location>
        <begin position="1072"/>
        <end position="1104"/>
    </location>
</feature>
<reference evidence="8 9" key="1">
    <citation type="submission" date="2024-02" db="EMBL/GenBank/DDBJ databases">
        <title>Discinaceae phylogenomics.</title>
        <authorList>
            <person name="Dirks A.C."/>
            <person name="James T.Y."/>
        </authorList>
    </citation>
    <scope>NUCLEOTIDE SEQUENCE [LARGE SCALE GENOMIC DNA]</scope>
    <source>
        <strain evidence="8 9">ACD0624</strain>
    </source>
</reference>
<feature type="repeat" description="ANK" evidence="3">
    <location>
        <begin position="1173"/>
        <end position="1206"/>
    </location>
</feature>